<evidence type="ECO:0000256" key="1">
    <source>
        <dbReference type="SAM" id="MobiDB-lite"/>
    </source>
</evidence>
<sequence length="145" mass="15597">MANGDEDTEEPQDDAAEAESDPSSQPKGRRRSFGKVRRELTEDELGSPGVQKLLLDELDRADGAEGELRAITEKFYDTYTKLAVANEKLKTHNAFDVISTGTAAAGSLLFGAAFSIKDNDAIFWLMLIFGGALVAVGVAAKVMRS</sequence>
<feature type="region of interest" description="Disordered" evidence="1">
    <location>
        <begin position="1"/>
        <end position="46"/>
    </location>
</feature>
<keyword evidence="4" id="KW-1185">Reference proteome</keyword>
<keyword evidence="2" id="KW-0812">Transmembrane</keyword>
<dbReference type="RefSeq" id="WP_265507100.1">
    <property type="nucleotide sequence ID" value="NZ_JAOTBE010000024.1"/>
</dbReference>
<feature type="transmembrane region" description="Helical" evidence="2">
    <location>
        <begin position="122"/>
        <end position="143"/>
    </location>
</feature>
<feature type="transmembrane region" description="Helical" evidence="2">
    <location>
        <begin position="97"/>
        <end position="116"/>
    </location>
</feature>
<comment type="caution">
    <text evidence="3">The sequence shown here is derived from an EMBL/GenBank/DDBJ whole genome shotgun (WGS) entry which is preliminary data.</text>
</comment>
<dbReference type="Proteomes" id="UP001589795">
    <property type="component" value="Unassembled WGS sequence"/>
</dbReference>
<evidence type="ECO:0000256" key="2">
    <source>
        <dbReference type="SAM" id="Phobius"/>
    </source>
</evidence>
<gene>
    <name evidence="3" type="ORF">ACFFIZ_01565</name>
</gene>
<feature type="compositionally biased region" description="Acidic residues" evidence="1">
    <location>
        <begin position="1"/>
        <end position="20"/>
    </location>
</feature>
<dbReference type="EMBL" id="JBHLWQ010000016">
    <property type="protein sequence ID" value="MFC0199061.1"/>
    <property type="molecule type" value="Genomic_DNA"/>
</dbReference>
<accession>A0ABV6CGA9</accession>
<keyword evidence="2" id="KW-0472">Membrane</keyword>
<evidence type="ECO:0000313" key="3">
    <source>
        <dbReference type="EMBL" id="MFC0199061.1"/>
    </source>
</evidence>
<reference evidence="3 4" key="1">
    <citation type="submission" date="2024-09" db="EMBL/GenBank/DDBJ databases">
        <authorList>
            <person name="Sun Q."/>
            <person name="Mori K."/>
        </authorList>
    </citation>
    <scope>NUCLEOTIDE SEQUENCE [LARGE SCALE GENOMIC DNA]</scope>
    <source>
        <strain evidence="3 4">CCM 7904</strain>
    </source>
</reference>
<name>A0ABV6CGA9_9RHOB</name>
<protein>
    <submittedName>
        <fullName evidence="3">Uncharacterized protein</fullName>
    </submittedName>
</protein>
<organism evidence="3 4">
    <name type="scientific">Paracoccus rhizosphaerae</name>
    <dbReference type="NCBI Taxonomy" id="1133347"/>
    <lineage>
        <taxon>Bacteria</taxon>
        <taxon>Pseudomonadati</taxon>
        <taxon>Pseudomonadota</taxon>
        <taxon>Alphaproteobacteria</taxon>
        <taxon>Rhodobacterales</taxon>
        <taxon>Paracoccaceae</taxon>
        <taxon>Paracoccus</taxon>
    </lineage>
</organism>
<evidence type="ECO:0000313" key="4">
    <source>
        <dbReference type="Proteomes" id="UP001589795"/>
    </source>
</evidence>
<proteinExistence type="predicted"/>
<keyword evidence="2" id="KW-1133">Transmembrane helix</keyword>